<evidence type="ECO:0000256" key="1">
    <source>
        <dbReference type="ARBA" id="ARBA00001971"/>
    </source>
</evidence>
<dbReference type="OMA" id="WEFIPFG"/>
<evidence type="ECO:0000313" key="10">
    <source>
        <dbReference type="EMBL" id="EMR67685.1"/>
    </source>
</evidence>
<comment type="similarity">
    <text evidence="2 9">Belongs to the cytochrome P450 family.</text>
</comment>
<dbReference type="InterPro" id="IPR036396">
    <property type="entry name" value="Cyt_P450_sf"/>
</dbReference>
<dbReference type="STRING" id="1287681.M7TLT9"/>
<accession>M7TLT9</accession>
<evidence type="ECO:0000256" key="8">
    <source>
        <dbReference type="PIRSR" id="PIRSR602402-1"/>
    </source>
</evidence>
<dbReference type="InterPro" id="IPR001128">
    <property type="entry name" value="Cyt_P450"/>
</dbReference>
<evidence type="ECO:0000256" key="2">
    <source>
        <dbReference type="ARBA" id="ARBA00010617"/>
    </source>
</evidence>
<evidence type="ECO:0000256" key="6">
    <source>
        <dbReference type="ARBA" id="ARBA00023004"/>
    </source>
</evidence>
<dbReference type="InterPro" id="IPR002974">
    <property type="entry name" value="Cyt_P450_E_CYP52_ascomycetes"/>
</dbReference>
<dbReference type="PRINTS" id="PR00464">
    <property type="entry name" value="EP450II"/>
</dbReference>
<sequence>MYGPVKVGLLSLLVLIIYAVVRSKVRKRRNDAKAAALGCQPAPTLKSTNLIGNSILRESMKAQKADRGPQFIVEKMDGVLPGCHTVRVPILDYQIFVTRDPENARALFSSADFDISATRQASWMPLLGKGIFTSRGETWKHSRTLLRPQFAREMVGDLAFAEHHLRNLESHLPANPASGWTGKVDLAPLFFRFTLDTTTEYIFGRSTNSLLLKQEGEPDSNGSSGKDMSAHFDAAKVWIDKRGALAKFYWLMNSKEFKEHCRAIHEFADAIVTDRLANPPEKEDPEKANRFYLLNELAKQTQDPSVLRNETLHVLVAGRDTTGCLLGWVFYFLARHPDIFAKLRSIILETFGTRPADPRALNQVNYLQWIIYETLRFVSVIPLNERVALRDTTLPRGGGPDGKARIFVPEGTQILIPLYAMQHRKDIWGEDVEEFRPERWETHRPGWEFIPFGAGARKCLGQQFGRTEVSYVVSRFCQRYDRIENMEEDGEPRLHQAIENRSGTGVQVRLHEAAQRVV</sequence>
<dbReference type="SUPFAM" id="SSF48264">
    <property type="entry name" value="Cytochrome P450"/>
    <property type="match status" value="1"/>
</dbReference>
<keyword evidence="5 9" id="KW-0560">Oxidoreductase</keyword>
<dbReference type="CDD" id="cd11063">
    <property type="entry name" value="CYP52"/>
    <property type="match status" value="1"/>
</dbReference>
<dbReference type="PRINTS" id="PR00385">
    <property type="entry name" value="P450"/>
</dbReference>
<protein>
    <submittedName>
        <fullName evidence="10">Putative cytochrome p450 52a12 protein</fullName>
    </submittedName>
</protein>
<organism evidence="10 11">
    <name type="scientific">Eutypa lata (strain UCR-EL1)</name>
    <name type="common">Grapevine dieback disease fungus</name>
    <name type="synonym">Eutypa armeniacae</name>
    <dbReference type="NCBI Taxonomy" id="1287681"/>
    <lineage>
        <taxon>Eukaryota</taxon>
        <taxon>Fungi</taxon>
        <taxon>Dikarya</taxon>
        <taxon>Ascomycota</taxon>
        <taxon>Pezizomycotina</taxon>
        <taxon>Sordariomycetes</taxon>
        <taxon>Xylariomycetidae</taxon>
        <taxon>Xylariales</taxon>
        <taxon>Diatrypaceae</taxon>
        <taxon>Eutypa</taxon>
    </lineage>
</organism>
<dbReference type="KEGG" id="ela:UCREL1_5311"/>
<dbReference type="OrthoDB" id="1470350at2759"/>
<dbReference type="Pfam" id="PF00067">
    <property type="entry name" value="p450"/>
    <property type="match status" value="1"/>
</dbReference>
<keyword evidence="3 8" id="KW-0349">Heme</keyword>
<dbReference type="Gene3D" id="1.10.630.10">
    <property type="entry name" value="Cytochrome P450"/>
    <property type="match status" value="1"/>
</dbReference>
<dbReference type="InterPro" id="IPR047146">
    <property type="entry name" value="Cyt_P450_E_CYP52_fungi"/>
</dbReference>
<dbReference type="EMBL" id="KB706381">
    <property type="protein sequence ID" value="EMR67685.1"/>
    <property type="molecule type" value="Genomic_DNA"/>
</dbReference>
<evidence type="ECO:0000256" key="4">
    <source>
        <dbReference type="ARBA" id="ARBA00022723"/>
    </source>
</evidence>
<dbReference type="InterPro" id="IPR017972">
    <property type="entry name" value="Cyt_P450_CS"/>
</dbReference>
<comment type="cofactor">
    <cofactor evidence="1 8">
        <name>heme</name>
        <dbReference type="ChEBI" id="CHEBI:30413"/>
    </cofactor>
</comment>
<dbReference type="eggNOG" id="KOG0157">
    <property type="taxonomic scope" value="Eukaryota"/>
</dbReference>
<dbReference type="PANTHER" id="PTHR24287:SF1">
    <property type="entry name" value="P450, PUTATIVE (EUROFUNG)-RELATED"/>
    <property type="match status" value="1"/>
</dbReference>
<keyword evidence="6 8" id="KW-0408">Iron</keyword>
<proteinExistence type="inferred from homology"/>
<dbReference type="AlphaFoldDB" id="M7TLT9"/>
<gene>
    <name evidence="10" type="ORF">UCREL1_5311</name>
</gene>
<dbReference type="Proteomes" id="UP000012174">
    <property type="component" value="Unassembled WGS sequence"/>
</dbReference>
<dbReference type="GO" id="GO:0016712">
    <property type="term" value="F:oxidoreductase activity, acting on paired donors, with incorporation or reduction of molecular oxygen, reduced flavin or flavoprotein as one donor, and incorporation of one atom of oxygen"/>
    <property type="evidence" value="ECO:0007669"/>
    <property type="project" value="InterPro"/>
</dbReference>
<keyword evidence="4 8" id="KW-0479">Metal-binding</keyword>
<name>M7TLT9_EUTLA</name>
<dbReference type="InterPro" id="IPR002402">
    <property type="entry name" value="Cyt_P450_E_grp-II"/>
</dbReference>
<dbReference type="PRINTS" id="PR01239">
    <property type="entry name" value="EP450IICYP52"/>
</dbReference>
<reference evidence="11" key="1">
    <citation type="journal article" date="2013" name="Genome Announc.">
        <title>Draft genome sequence of the grapevine dieback fungus Eutypa lata UCR-EL1.</title>
        <authorList>
            <person name="Blanco-Ulate B."/>
            <person name="Rolshausen P.E."/>
            <person name="Cantu D."/>
        </authorList>
    </citation>
    <scope>NUCLEOTIDE SEQUENCE [LARGE SCALE GENOMIC DNA]</scope>
    <source>
        <strain evidence="11">UCR-EL1</strain>
    </source>
</reference>
<keyword evidence="7 9" id="KW-0503">Monooxygenase</keyword>
<dbReference type="PROSITE" id="PS00086">
    <property type="entry name" value="CYTOCHROME_P450"/>
    <property type="match status" value="1"/>
</dbReference>
<dbReference type="GO" id="GO:0020037">
    <property type="term" value="F:heme binding"/>
    <property type="evidence" value="ECO:0007669"/>
    <property type="project" value="InterPro"/>
</dbReference>
<evidence type="ECO:0000256" key="3">
    <source>
        <dbReference type="ARBA" id="ARBA00022617"/>
    </source>
</evidence>
<dbReference type="GO" id="GO:0005506">
    <property type="term" value="F:iron ion binding"/>
    <property type="evidence" value="ECO:0007669"/>
    <property type="project" value="InterPro"/>
</dbReference>
<evidence type="ECO:0000256" key="9">
    <source>
        <dbReference type="RuleBase" id="RU000461"/>
    </source>
</evidence>
<dbReference type="PANTHER" id="PTHR24287">
    <property type="entry name" value="P450, PUTATIVE (EUROFUNG)-RELATED"/>
    <property type="match status" value="1"/>
</dbReference>
<evidence type="ECO:0000256" key="5">
    <source>
        <dbReference type="ARBA" id="ARBA00023002"/>
    </source>
</evidence>
<evidence type="ECO:0000256" key="7">
    <source>
        <dbReference type="ARBA" id="ARBA00023033"/>
    </source>
</evidence>
<feature type="binding site" description="axial binding residue" evidence="8">
    <location>
        <position position="459"/>
    </location>
    <ligand>
        <name>heme</name>
        <dbReference type="ChEBI" id="CHEBI:30413"/>
    </ligand>
    <ligandPart>
        <name>Fe</name>
        <dbReference type="ChEBI" id="CHEBI:18248"/>
    </ligandPart>
</feature>
<evidence type="ECO:0000313" key="11">
    <source>
        <dbReference type="Proteomes" id="UP000012174"/>
    </source>
</evidence>
<keyword evidence="11" id="KW-1185">Reference proteome</keyword>
<dbReference type="HOGENOM" id="CLU_001570_27_0_1"/>